<dbReference type="STRING" id="7159.Q17CY4"/>
<dbReference type="EMBL" id="CH477302">
    <property type="protein sequence ID" value="EAT44221.2"/>
    <property type="molecule type" value="Genomic_DNA"/>
</dbReference>
<keyword evidence="6" id="KW-0677">Repeat</keyword>
<name>Q17CY4_AEDAE</name>
<feature type="non-terminal residue" evidence="15">
    <location>
        <position position="774"/>
    </location>
</feature>
<organism evidence="15 16">
    <name type="scientific">Aedes aegypti</name>
    <name type="common">Yellowfever mosquito</name>
    <name type="synonym">Culex aegypti</name>
    <dbReference type="NCBI Taxonomy" id="7159"/>
    <lineage>
        <taxon>Eukaryota</taxon>
        <taxon>Metazoa</taxon>
        <taxon>Ecdysozoa</taxon>
        <taxon>Arthropoda</taxon>
        <taxon>Hexapoda</taxon>
        <taxon>Insecta</taxon>
        <taxon>Pterygota</taxon>
        <taxon>Neoptera</taxon>
        <taxon>Endopterygota</taxon>
        <taxon>Diptera</taxon>
        <taxon>Nematocera</taxon>
        <taxon>Culicoidea</taxon>
        <taxon>Culicidae</taxon>
        <taxon>Culicinae</taxon>
        <taxon>Aedini</taxon>
        <taxon>Aedes</taxon>
        <taxon>Stegomyia</taxon>
    </lineage>
</organism>
<dbReference type="GO" id="GO:0005886">
    <property type="term" value="C:plasma membrane"/>
    <property type="evidence" value="ECO:0007669"/>
    <property type="project" value="UniProtKB-SubCell"/>
</dbReference>
<keyword evidence="5 13" id="KW-0812">Transmembrane</keyword>
<dbReference type="GO" id="GO:0016500">
    <property type="term" value="F:protein-hormone receptor activity"/>
    <property type="evidence" value="ECO:0007669"/>
    <property type="project" value="InterPro"/>
</dbReference>
<evidence type="ECO:0000256" key="6">
    <source>
        <dbReference type="ARBA" id="ARBA00022737"/>
    </source>
</evidence>
<evidence type="ECO:0000259" key="14">
    <source>
        <dbReference type="PROSITE" id="PS50262"/>
    </source>
</evidence>
<keyword evidence="8" id="KW-0297">G-protein coupled receptor</keyword>
<dbReference type="VEuPathDB" id="VectorBase:AAEL004399"/>
<evidence type="ECO:0000256" key="13">
    <source>
        <dbReference type="SAM" id="Phobius"/>
    </source>
</evidence>
<dbReference type="HOGENOM" id="CLU_006130_1_0_1"/>
<dbReference type="Gene3D" id="1.20.1070.10">
    <property type="entry name" value="Rhodopsin 7-helix transmembrane proteins"/>
    <property type="match status" value="1"/>
</dbReference>
<evidence type="ECO:0000256" key="12">
    <source>
        <dbReference type="SAM" id="MobiDB-lite"/>
    </source>
</evidence>
<evidence type="ECO:0000313" key="15">
    <source>
        <dbReference type="EMBL" id="EAT44221.2"/>
    </source>
</evidence>
<dbReference type="InterPro" id="IPR032675">
    <property type="entry name" value="LRR_dom_sf"/>
</dbReference>
<feature type="region of interest" description="Disordered" evidence="12">
    <location>
        <begin position="389"/>
        <end position="412"/>
    </location>
</feature>
<dbReference type="CDD" id="cd15136">
    <property type="entry name" value="7tmA_Glyco_hormone_R"/>
    <property type="match status" value="1"/>
</dbReference>
<sequence>MSVCSARQKKLVVVVGLWRALTFLLGVVRLLQAVPLLDNDSSSLSHIVTEMDMVSSSAMMRLDSVLPLDGNHTLMLEPNSTLPQVHDPTVLSHSKRVCKCWNSTDEFLEEVHCRCEGSSIMRVPQKLTTMHKLTLEKVGIKRLRENALSVYANELQDLFFISLKDFHHIEARAFAKLRNLRTLYIAHAPKLQFLESNVFEGISTKLKTLRIIHCGLLAVPDMRMLSVHIILHMVDLDGNQIQEIHERAIQIKTDELILDNNALTDIHGAAFFGSQVAKLSLKLNFKLKHIHPSAFVGMRNIRELDLSGTALEAMPTEGLSELEVLRIQNTHSLKTIPSVYNFKNLQTAYLTHSFHCCAFQYPARHDPDGHEQALRRFHEVQKKCIAKGYSTPNVKQQDGPAAAGSGADPDASLAKSELGESYFQPITGLPMGSILQEDVSDLGTLVDGSDLRKPYAHVVKCYPMPDALNPCEDVMGSHWLRGSVWVVVLLAVFGNVAVLVVLFSNRTDLTVPKFLICHLAFADLCMGLYLLLIASIDAHSMGEYFNFAFDWQYGFGCKVAGFLTVFASHLSIFTLTIVTLERWFAITHAIYLNKRIKLSAATYIMIAGWIYSAVMAAFPLFGISNYSSTSICLPMEARDTWDIAYLLTVLGINGLAFIIIVICYAQIYFSLGKETRQAARSTHSGEMTVAKKMALLVFTNFACWAPIAFFGLTAIAGYPLIDVTKSKILLVFFYPLNSCANPYLYAILTMQYRKDFFTLLSNYGLCTQRAQQYK</sequence>
<comment type="subcellular location">
    <subcellularLocation>
        <location evidence="1">Cell membrane</location>
        <topology evidence="1">Multi-pass membrane protein</topology>
    </subcellularLocation>
</comment>
<keyword evidence="7 13" id="KW-1133">Transmembrane helix</keyword>
<dbReference type="PANTHER" id="PTHR24372">
    <property type="entry name" value="GLYCOPROTEIN HORMONE RECEPTOR"/>
    <property type="match status" value="1"/>
</dbReference>
<evidence type="ECO:0000256" key="5">
    <source>
        <dbReference type="ARBA" id="ARBA00022692"/>
    </source>
</evidence>
<evidence type="ECO:0000256" key="8">
    <source>
        <dbReference type="ARBA" id="ARBA00023040"/>
    </source>
</evidence>
<keyword evidence="9 13" id="KW-0472">Membrane</keyword>
<dbReference type="InterPro" id="IPR002131">
    <property type="entry name" value="Gphrmn_rcpt_fam"/>
</dbReference>
<evidence type="ECO:0000256" key="3">
    <source>
        <dbReference type="ARBA" id="ARBA00022475"/>
    </source>
</evidence>
<comment type="similarity">
    <text evidence="2">Belongs to the G-protein coupled receptor 1 family.</text>
</comment>
<dbReference type="PANTHER" id="PTHR24372:SF74">
    <property type="entry name" value="LP13728P"/>
    <property type="match status" value="1"/>
</dbReference>
<dbReference type="InterPro" id="IPR001611">
    <property type="entry name" value="Leu-rich_rpt"/>
</dbReference>
<evidence type="ECO:0000256" key="4">
    <source>
        <dbReference type="ARBA" id="ARBA00022614"/>
    </source>
</evidence>
<dbReference type="AlphaFoldDB" id="Q17CY4"/>
<feature type="transmembrane region" description="Helical" evidence="13">
    <location>
        <begin position="601"/>
        <end position="623"/>
    </location>
</feature>
<evidence type="ECO:0000256" key="7">
    <source>
        <dbReference type="ARBA" id="ARBA00022989"/>
    </source>
</evidence>
<keyword evidence="3" id="KW-1003">Cell membrane</keyword>
<feature type="transmembrane region" description="Helical" evidence="13">
    <location>
        <begin position="728"/>
        <end position="748"/>
    </location>
</feature>
<evidence type="ECO:0000256" key="9">
    <source>
        <dbReference type="ARBA" id="ARBA00023136"/>
    </source>
</evidence>
<dbReference type="PhylomeDB" id="Q17CY4"/>
<dbReference type="GO" id="GO:0009755">
    <property type="term" value="P:hormone-mediated signaling pathway"/>
    <property type="evidence" value="ECO:0007669"/>
    <property type="project" value="TreeGrafter"/>
</dbReference>
<gene>
    <name evidence="15" type="primary">GPRFSH</name>
    <name evidence="15" type="ORF">AaeL_AAEL004399</name>
</gene>
<dbReference type="GO" id="GO:0008528">
    <property type="term" value="F:G protein-coupled peptide receptor activity"/>
    <property type="evidence" value="ECO:0007669"/>
    <property type="project" value="TreeGrafter"/>
</dbReference>
<dbReference type="InterPro" id="IPR017452">
    <property type="entry name" value="GPCR_Rhodpsn_7TM"/>
</dbReference>
<evidence type="ECO:0000256" key="11">
    <source>
        <dbReference type="ARBA" id="ARBA00023224"/>
    </source>
</evidence>
<evidence type="ECO:0000256" key="1">
    <source>
        <dbReference type="ARBA" id="ARBA00004651"/>
    </source>
</evidence>
<keyword evidence="10" id="KW-0675">Receptor</keyword>
<reference evidence="15" key="1">
    <citation type="submission" date="2005-10" db="EMBL/GenBank/DDBJ databases">
        <authorList>
            <person name="Loftus B.J."/>
            <person name="Nene V.M."/>
            <person name="Hannick L.I."/>
            <person name="Bidwell S."/>
            <person name="Haas B."/>
            <person name="Amedeo P."/>
            <person name="Orvis J."/>
            <person name="Wortman J.R."/>
            <person name="White O.R."/>
            <person name="Salzberg S."/>
            <person name="Shumway M."/>
            <person name="Koo H."/>
            <person name="Zhao Y."/>
            <person name="Holmes M."/>
            <person name="Miller J."/>
            <person name="Schatz M."/>
            <person name="Pop M."/>
            <person name="Pai G."/>
            <person name="Utterback T."/>
            <person name="Rogers Y.-H."/>
            <person name="Kravitz S."/>
            <person name="Fraser C.M."/>
        </authorList>
    </citation>
    <scope>NUCLEOTIDE SEQUENCE</scope>
    <source>
        <strain evidence="15">Liverpool</strain>
    </source>
</reference>
<reference evidence="15" key="3">
    <citation type="submission" date="2012-09" db="EMBL/GenBank/DDBJ databases">
        <authorList>
            <consortium name="VectorBase"/>
        </authorList>
    </citation>
    <scope>NUCLEOTIDE SEQUENCE</scope>
    <source>
        <strain evidence="15">Liverpool</strain>
    </source>
</reference>
<feature type="transmembrane region" description="Helical" evidence="13">
    <location>
        <begin position="693"/>
        <end position="716"/>
    </location>
</feature>
<dbReference type="PRINTS" id="PR00237">
    <property type="entry name" value="GPCRRHODOPSN"/>
</dbReference>
<proteinExistence type="inferred from homology"/>
<dbReference type="PROSITE" id="PS00237">
    <property type="entry name" value="G_PROTEIN_RECEP_F1_1"/>
    <property type="match status" value="1"/>
</dbReference>
<feature type="compositionally biased region" description="Low complexity" evidence="12">
    <location>
        <begin position="398"/>
        <end position="412"/>
    </location>
</feature>
<dbReference type="Proteomes" id="UP000682892">
    <property type="component" value="Chromosome 1"/>
</dbReference>
<feature type="transmembrane region" description="Helical" evidence="13">
    <location>
        <begin position="484"/>
        <end position="503"/>
    </location>
</feature>
<dbReference type="FunFam" id="3.80.10.10:FF:000426">
    <property type="entry name" value="Follicle-stimulating hormone receptor-like Protein"/>
    <property type="match status" value="1"/>
</dbReference>
<dbReference type="Pfam" id="PF13855">
    <property type="entry name" value="LRR_8"/>
    <property type="match status" value="1"/>
</dbReference>
<feature type="transmembrane region" description="Helical" evidence="13">
    <location>
        <begin position="643"/>
        <end position="672"/>
    </location>
</feature>
<evidence type="ECO:0000256" key="2">
    <source>
        <dbReference type="ARBA" id="ARBA00010663"/>
    </source>
</evidence>
<accession>Q17CY4</accession>
<dbReference type="eggNOG" id="KOG2087">
    <property type="taxonomic scope" value="Eukaryota"/>
</dbReference>
<dbReference type="PROSITE" id="PS50262">
    <property type="entry name" value="G_PROTEIN_RECEP_F1_2"/>
    <property type="match status" value="1"/>
</dbReference>
<reference evidence="15" key="2">
    <citation type="journal article" date="2007" name="Science">
        <title>Genome sequence of Aedes aegypti, a major arbovirus vector.</title>
        <authorList>
            <person name="Nene V."/>
            <person name="Wortman J.R."/>
            <person name="Lawson D."/>
            <person name="Haas B."/>
            <person name="Kodira C."/>
            <person name="Tu Z.J."/>
            <person name="Loftus B."/>
            <person name="Xi Z."/>
            <person name="Megy K."/>
            <person name="Grabherr M."/>
            <person name="Ren Q."/>
            <person name="Zdobnov E.M."/>
            <person name="Lobo N.F."/>
            <person name="Campbell K.S."/>
            <person name="Brown S.E."/>
            <person name="Bonaldo M.F."/>
            <person name="Zhu J."/>
            <person name="Sinkins S.P."/>
            <person name="Hogenkamp D.G."/>
            <person name="Amedeo P."/>
            <person name="Arensburger P."/>
            <person name="Atkinson P.W."/>
            <person name="Bidwell S."/>
            <person name="Biedler J."/>
            <person name="Birney E."/>
            <person name="Bruggner R.V."/>
            <person name="Costas J."/>
            <person name="Coy M.R."/>
            <person name="Crabtree J."/>
            <person name="Crawford M."/>
            <person name="Debruyn B."/>
            <person name="Decaprio D."/>
            <person name="Eiglmeier K."/>
            <person name="Eisenstadt E."/>
            <person name="El-Dorry H."/>
            <person name="Gelbart W.M."/>
            <person name="Gomes S.L."/>
            <person name="Hammond M."/>
            <person name="Hannick L.I."/>
            <person name="Hogan J.R."/>
            <person name="Holmes M.H."/>
            <person name="Jaffe D."/>
            <person name="Johnston J.S."/>
            <person name="Kennedy R.C."/>
            <person name="Koo H."/>
            <person name="Kravitz S."/>
            <person name="Kriventseva E.V."/>
            <person name="Kulp D."/>
            <person name="Labutti K."/>
            <person name="Lee E."/>
            <person name="Li S."/>
            <person name="Lovin D.D."/>
            <person name="Mao C."/>
            <person name="Mauceli E."/>
            <person name="Menck C.F."/>
            <person name="Miller J.R."/>
            <person name="Montgomery P."/>
            <person name="Mori A."/>
            <person name="Nascimento A.L."/>
            <person name="Naveira H.F."/>
            <person name="Nusbaum C."/>
            <person name="O'leary S."/>
            <person name="Orvis J."/>
            <person name="Pertea M."/>
            <person name="Quesneville H."/>
            <person name="Reidenbach K.R."/>
            <person name="Rogers Y.H."/>
            <person name="Roth C.W."/>
            <person name="Schneider J.R."/>
            <person name="Schatz M."/>
            <person name="Shumway M."/>
            <person name="Stanke M."/>
            <person name="Stinson E.O."/>
            <person name="Tubio J.M."/>
            <person name="Vanzee J.P."/>
            <person name="Verjovski-Almeida S."/>
            <person name="Werner D."/>
            <person name="White O."/>
            <person name="Wyder S."/>
            <person name="Zeng Q."/>
            <person name="Zhao Q."/>
            <person name="Zhao Y."/>
            <person name="Hill C.A."/>
            <person name="Raikhel A.S."/>
            <person name="Soares M.B."/>
            <person name="Knudson D.L."/>
            <person name="Lee N.H."/>
            <person name="Galagan J."/>
            <person name="Salzberg S.L."/>
            <person name="Paulsen I.T."/>
            <person name="Dimopoulos G."/>
            <person name="Collins F.H."/>
            <person name="Birren B."/>
            <person name="Fraser-Liggett C.M."/>
            <person name="Severson D.W."/>
        </authorList>
    </citation>
    <scope>NUCLEOTIDE SEQUENCE [LARGE SCALE GENOMIC DNA]</scope>
    <source>
        <strain evidence="15">Liverpool</strain>
    </source>
</reference>
<dbReference type="Gene3D" id="3.80.10.10">
    <property type="entry name" value="Ribonuclease Inhibitor"/>
    <property type="match status" value="1"/>
</dbReference>
<dbReference type="InterPro" id="IPR000276">
    <property type="entry name" value="GPCR_Rhodpsn"/>
</dbReference>
<dbReference type="GO" id="GO:0007189">
    <property type="term" value="P:adenylate cyclase-activating G protein-coupled receptor signaling pathway"/>
    <property type="evidence" value="ECO:0007669"/>
    <property type="project" value="TreeGrafter"/>
</dbReference>
<dbReference type="PaxDb" id="7159-AAEL004399-PA"/>
<feature type="domain" description="G-protein coupled receptors family 1 profile" evidence="14">
    <location>
        <begin position="494"/>
        <end position="745"/>
    </location>
</feature>
<dbReference type="SUPFAM" id="SSF52058">
    <property type="entry name" value="L domain-like"/>
    <property type="match status" value="1"/>
</dbReference>
<dbReference type="Pfam" id="PF00001">
    <property type="entry name" value="7tm_1"/>
    <property type="match status" value="1"/>
</dbReference>
<dbReference type="FunFam" id="1.20.1070.10:FF:000181">
    <property type="entry name" value="Thyrotropin receptor"/>
    <property type="match status" value="1"/>
</dbReference>
<feature type="transmembrane region" description="Helical" evidence="13">
    <location>
        <begin position="559"/>
        <end position="580"/>
    </location>
</feature>
<dbReference type="PRINTS" id="PR00373">
    <property type="entry name" value="GLYCHORMONER"/>
</dbReference>
<keyword evidence="4" id="KW-0433">Leucine-rich repeat</keyword>
<keyword evidence="11" id="KW-0807">Transducer</keyword>
<evidence type="ECO:0000313" key="16">
    <source>
        <dbReference type="Proteomes" id="UP000682892"/>
    </source>
</evidence>
<protein>
    <submittedName>
        <fullName evidence="15">AAEL004399-PA</fullName>
    </submittedName>
</protein>
<dbReference type="SUPFAM" id="SSF81321">
    <property type="entry name" value="Family A G protein-coupled receptor-like"/>
    <property type="match status" value="1"/>
</dbReference>
<feature type="transmembrane region" description="Helical" evidence="13">
    <location>
        <begin position="515"/>
        <end position="536"/>
    </location>
</feature>
<evidence type="ECO:0000256" key="10">
    <source>
        <dbReference type="ARBA" id="ARBA00023170"/>
    </source>
</evidence>